<dbReference type="HOGENOM" id="CLU_090397_0_0_1"/>
<dbReference type="Proteomes" id="UP000054248">
    <property type="component" value="Unassembled WGS sequence"/>
</dbReference>
<evidence type="ECO:0000259" key="2">
    <source>
        <dbReference type="Pfam" id="PF20209"/>
    </source>
</evidence>
<dbReference type="EMBL" id="KN823329">
    <property type="protein sequence ID" value="KIO17933.1"/>
    <property type="molecule type" value="Genomic_DNA"/>
</dbReference>
<feature type="region of interest" description="Disordered" evidence="1">
    <location>
        <begin position="104"/>
        <end position="127"/>
    </location>
</feature>
<reference evidence="4" key="2">
    <citation type="submission" date="2015-01" db="EMBL/GenBank/DDBJ databases">
        <title>Evolutionary Origins and Diversification of the Mycorrhizal Mutualists.</title>
        <authorList>
            <consortium name="DOE Joint Genome Institute"/>
            <consortium name="Mycorrhizal Genomics Consortium"/>
            <person name="Kohler A."/>
            <person name="Kuo A."/>
            <person name="Nagy L.G."/>
            <person name="Floudas D."/>
            <person name="Copeland A."/>
            <person name="Barry K.W."/>
            <person name="Cichocki N."/>
            <person name="Veneault-Fourrey C."/>
            <person name="LaButti K."/>
            <person name="Lindquist E.A."/>
            <person name="Lipzen A."/>
            <person name="Lundell T."/>
            <person name="Morin E."/>
            <person name="Murat C."/>
            <person name="Riley R."/>
            <person name="Ohm R."/>
            <person name="Sun H."/>
            <person name="Tunlid A."/>
            <person name="Henrissat B."/>
            <person name="Grigoriev I.V."/>
            <person name="Hibbett D.S."/>
            <person name="Martin F."/>
        </authorList>
    </citation>
    <scope>NUCLEOTIDE SEQUENCE [LARGE SCALE GENOMIC DNA]</scope>
    <source>
        <strain evidence="4">MUT 4182</strain>
    </source>
</reference>
<evidence type="ECO:0000313" key="4">
    <source>
        <dbReference type="Proteomes" id="UP000054248"/>
    </source>
</evidence>
<dbReference type="Pfam" id="PF20209">
    <property type="entry name" value="DUF6570"/>
    <property type="match status" value="1"/>
</dbReference>
<gene>
    <name evidence="3" type="ORF">M407DRAFT_41028</name>
</gene>
<proteinExistence type="predicted"/>
<sequence length="214" mass="23294">MHGNTITFANECSSLLSILPPPQEVLGETICVLFVGSVYPSPEDIQKMTPLLARRHVVWELLTWLKANHSGYKDVTLSAANLDALLPSDDPSVPNGVFISHLPSTPRDAESSGYSNESDDPVIGDKIPTPVSGVITQSIEGLTIRENKALAIKHWKAGGGAFSVPHAQAPVNEYDNPSLFPCMFPHIFPFGLGGFENKERRVPVNMHAHVKHLL</sequence>
<feature type="domain" description="DUF6570" evidence="2">
    <location>
        <begin position="1"/>
        <end position="83"/>
    </location>
</feature>
<dbReference type="AlphaFoldDB" id="A0A0C3K969"/>
<feature type="non-terminal residue" evidence="3">
    <location>
        <position position="214"/>
    </location>
</feature>
<keyword evidence="4" id="KW-1185">Reference proteome</keyword>
<name>A0A0C3K969_9AGAM</name>
<reference evidence="3 4" key="1">
    <citation type="submission" date="2014-04" db="EMBL/GenBank/DDBJ databases">
        <authorList>
            <consortium name="DOE Joint Genome Institute"/>
            <person name="Kuo A."/>
            <person name="Girlanda M."/>
            <person name="Perotto S."/>
            <person name="Kohler A."/>
            <person name="Nagy L.G."/>
            <person name="Floudas D."/>
            <person name="Copeland A."/>
            <person name="Barry K.W."/>
            <person name="Cichocki N."/>
            <person name="Veneault-Fourrey C."/>
            <person name="LaButti K."/>
            <person name="Lindquist E.A."/>
            <person name="Lipzen A."/>
            <person name="Lundell T."/>
            <person name="Morin E."/>
            <person name="Murat C."/>
            <person name="Sun H."/>
            <person name="Tunlid A."/>
            <person name="Henrissat B."/>
            <person name="Grigoriev I.V."/>
            <person name="Hibbett D.S."/>
            <person name="Martin F."/>
            <person name="Nordberg H.P."/>
            <person name="Cantor M.N."/>
            <person name="Hua S.X."/>
        </authorList>
    </citation>
    <scope>NUCLEOTIDE SEQUENCE [LARGE SCALE GENOMIC DNA]</scope>
    <source>
        <strain evidence="3 4">MUT 4182</strain>
    </source>
</reference>
<organism evidence="3 4">
    <name type="scientific">Tulasnella calospora MUT 4182</name>
    <dbReference type="NCBI Taxonomy" id="1051891"/>
    <lineage>
        <taxon>Eukaryota</taxon>
        <taxon>Fungi</taxon>
        <taxon>Dikarya</taxon>
        <taxon>Basidiomycota</taxon>
        <taxon>Agaricomycotina</taxon>
        <taxon>Agaricomycetes</taxon>
        <taxon>Cantharellales</taxon>
        <taxon>Tulasnellaceae</taxon>
        <taxon>Tulasnella</taxon>
    </lineage>
</organism>
<evidence type="ECO:0000256" key="1">
    <source>
        <dbReference type="SAM" id="MobiDB-lite"/>
    </source>
</evidence>
<protein>
    <recommendedName>
        <fullName evidence="2">DUF6570 domain-containing protein</fullName>
    </recommendedName>
</protein>
<evidence type="ECO:0000313" key="3">
    <source>
        <dbReference type="EMBL" id="KIO17933.1"/>
    </source>
</evidence>
<accession>A0A0C3K969</accession>
<dbReference type="STRING" id="1051891.A0A0C3K969"/>
<dbReference type="InterPro" id="IPR046700">
    <property type="entry name" value="DUF6570"/>
</dbReference>
<dbReference type="OrthoDB" id="3221862at2759"/>